<gene>
    <name evidence="3" type="ORF">OLEA9_A007505</name>
</gene>
<feature type="region of interest" description="Disordered" evidence="1">
    <location>
        <begin position="1"/>
        <end position="20"/>
    </location>
</feature>
<evidence type="ECO:0000256" key="1">
    <source>
        <dbReference type="SAM" id="MobiDB-lite"/>
    </source>
</evidence>
<dbReference type="PANTHER" id="PTHR44137">
    <property type="entry name" value="BNAC03G44070D PROTEIN"/>
    <property type="match status" value="1"/>
</dbReference>
<proteinExistence type="predicted"/>
<dbReference type="InterPro" id="IPR056988">
    <property type="entry name" value="Zn_ribbon_pln"/>
</dbReference>
<reference evidence="3 4" key="1">
    <citation type="submission" date="2019-12" db="EMBL/GenBank/DDBJ databases">
        <authorList>
            <person name="Alioto T."/>
            <person name="Alioto T."/>
            <person name="Gomez Garrido J."/>
        </authorList>
    </citation>
    <scope>NUCLEOTIDE SEQUENCE [LARGE SCALE GENOMIC DNA]</scope>
</reference>
<sequence>MECNKDEATSSQPFPSPPPSRPEIFWSSCNGCRLQYEYLKMYLNHNLIFPYCLQPFLATENLSPSSVKIQGTPSPWSVLLQKQQGMFAGTGSRSATFTPFRATPPTPLIQRARESLKDGMKTVAMAGS</sequence>
<accession>A0A8S0Q4N5</accession>
<dbReference type="Gramene" id="OE9A007505T1">
    <property type="protein sequence ID" value="OE9A007505C1"/>
    <property type="gene ID" value="OE9A007505"/>
</dbReference>
<dbReference type="PANTHER" id="PTHR44137:SF32">
    <property type="entry name" value="DNAJ HEAT SHOCK AMINO-TERMINAL DOMAIN PROTEIN"/>
    <property type="match status" value="1"/>
</dbReference>
<protein>
    <recommendedName>
        <fullName evidence="2">Zinc beta-ribbon domain-containing protein</fullName>
    </recommendedName>
</protein>
<evidence type="ECO:0000259" key="2">
    <source>
        <dbReference type="Pfam" id="PF23551"/>
    </source>
</evidence>
<dbReference type="EMBL" id="CACTIH010000526">
    <property type="protein sequence ID" value="CAA2961313.1"/>
    <property type="molecule type" value="Genomic_DNA"/>
</dbReference>
<evidence type="ECO:0000313" key="3">
    <source>
        <dbReference type="EMBL" id="CAA2961313.1"/>
    </source>
</evidence>
<keyword evidence="4" id="KW-1185">Reference proteome</keyword>
<comment type="caution">
    <text evidence="3">The sequence shown here is derived from an EMBL/GenBank/DDBJ whole genome shotgun (WGS) entry which is preliminary data.</text>
</comment>
<feature type="domain" description="Zinc beta-ribbon" evidence="2">
    <location>
        <begin position="25"/>
        <end position="58"/>
    </location>
</feature>
<name>A0A8S0Q4N5_OLEEU</name>
<dbReference type="OrthoDB" id="10250354at2759"/>
<dbReference type="AlphaFoldDB" id="A0A8S0Q4N5"/>
<dbReference type="Pfam" id="PF23551">
    <property type="entry name" value="Zn_ribbon_20"/>
    <property type="match status" value="1"/>
</dbReference>
<organism evidence="3 4">
    <name type="scientific">Olea europaea subsp. europaea</name>
    <dbReference type="NCBI Taxonomy" id="158383"/>
    <lineage>
        <taxon>Eukaryota</taxon>
        <taxon>Viridiplantae</taxon>
        <taxon>Streptophyta</taxon>
        <taxon>Embryophyta</taxon>
        <taxon>Tracheophyta</taxon>
        <taxon>Spermatophyta</taxon>
        <taxon>Magnoliopsida</taxon>
        <taxon>eudicotyledons</taxon>
        <taxon>Gunneridae</taxon>
        <taxon>Pentapetalae</taxon>
        <taxon>asterids</taxon>
        <taxon>lamiids</taxon>
        <taxon>Lamiales</taxon>
        <taxon>Oleaceae</taxon>
        <taxon>Oleeae</taxon>
        <taxon>Olea</taxon>
    </lineage>
</organism>
<dbReference type="Proteomes" id="UP000594638">
    <property type="component" value="Unassembled WGS sequence"/>
</dbReference>
<evidence type="ECO:0000313" key="4">
    <source>
        <dbReference type="Proteomes" id="UP000594638"/>
    </source>
</evidence>